<protein>
    <submittedName>
        <fullName evidence="2">Uncharacterized protein</fullName>
    </submittedName>
</protein>
<sequence>MIVGIALFILLLLFCICKRCIFKRRKKEKGGKKGKVDMKSVQLLGKQLGADKGDLDELEANMEDNEGADGEKEAVNLGKLQFSIDYDFSKGEVNLFATPHL</sequence>
<feature type="non-terminal residue" evidence="2">
    <location>
        <position position="1"/>
    </location>
</feature>
<evidence type="ECO:0000313" key="2">
    <source>
        <dbReference type="EMBL" id="VEL24382.1"/>
    </source>
</evidence>
<keyword evidence="1" id="KW-0732">Signal</keyword>
<gene>
    <name evidence="2" type="ORF">PXEA_LOCUS17822</name>
</gene>
<feature type="signal peptide" evidence="1">
    <location>
        <begin position="1"/>
        <end position="17"/>
    </location>
</feature>
<dbReference type="Proteomes" id="UP000784294">
    <property type="component" value="Unassembled WGS sequence"/>
</dbReference>
<dbReference type="EMBL" id="CAAALY010067469">
    <property type="protein sequence ID" value="VEL24382.1"/>
    <property type="molecule type" value="Genomic_DNA"/>
</dbReference>
<accession>A0A3S5CNW7</accession>
<feature type="chain" id="PRO_5018686927" evidence="1">
    <location>
        <begin position="18"/>
        <end position="101"/>
    </location>
</feature>
<name>A0A3S5CNW7_9PLAT</name>
<proteinExistence type="predicted"/>
<evidence type="ECO:0000313" key="3">
    <source>
        <dbReference type="Proteomes" id="UP000784294"/>
    </source>
</evidence>
<comment type="caution">
    <text evidence="2">The sequence shown here is derived from an EMBL/GenBank/DDBJ whole genome shotgun (WGS) entry which is preliminary data.</text>
</comment>
<evidence type="ECO:0000256" key="1">
    <source>
        <dbReference type="SAM" id="SignalP"/>
    </source>
</evidence>
<keyword evidence="3" id="KW-1185">Reference proteome</keyword>
<reference evidence="2" key="1">
    <citation type="submission" date="2018-11" db="EMBL/GenBank/DDBJ databases">
        <authorList>
            <consortium name="Pathogen Informatics"/>
        </authorList>
    </citation>
    <scope>NUCLEOTIDE SEQUENCE</scope>
</reference>
<organism evidence="2 3">
    <name type="scientific">Protopolystoma xenopodis</name>
    <dbReference type="NCBI Taxonomy" id="117903"/>
    <lineage>
        <taxon>Eukaryota</taxon>
        <taxon>Metazoa</taxon>
        <taxon>Spiralia</taxon>
        <taxon>Lophotrochozoa</taxon>
        <taxon>Platyhelminthes</taxon>
        <taxon>Monogenea</taxon>
        <taxon>Polyopisthocotylea</taxon>
        <taxon>Polystomatidea</taxon>
        <taxon>Polystomatidae</taxon>
        <taxon>Protopolystoma</taxon>
    </lineage>
</organism>
<dbReference type="AlphaFoldDB" id="A0A3S5CNW7"/>